<gene>
    <name evidence="2" type="ORF">DES53_104327</name>
</gene>
<protein>
    <submittedName>
        <fullName evidence="2">Acetyltransferase (GNAT) family protein</fullName>
    </submittedName>
</protein>
<dbReference type="Pfam" id="PF00583">
    <property type="entry name" value="Acetyltransf_1"/>
    <property type="match status" value="1"/>
</dbReference>
<accession>A0A366HNZ4</accession>
<sequence>MPPSPSPWHITPAANDDAPECEPIREWLRQHNWSANAEFMRKWTSPEHESKPLVLITKSSHGEVIGGLLAHTQFSWLRISIMAVHPNFRGIGIGAGLLADAESMAIGRGCLHAHVDTMSYQAPEFYLKHGYRLAGEFPNWDSHGHAKMHFLKSISPASLSPS</sequence>
<dbReference type="GO" id="GO:0016747">
    <property type="term" value="F:acyltransferase activity, transferring groups other than amino-acyl groups"/>
    <property type="evidence" value="ECO:0007669"/>
    <property type="project" value="InterPro"/>
</dbReference>
<dbReference type="InterPro" id="IPR000182">
    <property type="entry name" value="GNAT_dom"/>
</dbReference>
<comment type="caution">
    <text evidence="2">The sequence shown here is derived from an EMBL/GenBank/DDBJ whole genome shotgun (WGS) entry which is preliminary data.</text>
</comment>
<reference evidence="2 3" key="1">
    <citation type="submission" date="2018-06" db="EMBL/GenBank/DDBJ databases">
        <title>Genomic Encyclopedia of Type Strains, Phase IV (KMG-IV): sequencing the most valuable type-strain genomes for metagenomic binning, comparative biology and taxonomic classification.</title>
        <authorList>
            <person name="Goeker M."/>
        </authorList>
    </citation>
    <scope>NUCLEOTIDE SEQUENCE [LARGE SCALE GENOMIC DNA]</scope>
    <source>
        <strain evidence="2 3">DSM 25532</strain>
    </source>
</reference>
<evidence type="ECO:0000259" key="1">
    <source>
        <dbReference type="PROSITE" id="PS51186"/>
    </source>
</evidence>
<evidence type="ECO:0000313" key="3">
    <source>
        <dbReference type="Proteomes" id="UP000253426"/>
    </source>
</evidence>
<keyword evidence="3" id="KW-1185">Reference proteome</keyword>
<dbReference type="SUPFAM" id="SSF55729">
    <property type="entry name" value="Acyl-CoA N-acyltransferases (Nat)"/>
    <property type="match status" value="1"/>
</dbReference>
<dbReference type="EMBL" id="QNRR01000004">
    <property type="protein sequence ID" value="RBP44506.1"/>
    <property type="molecule type" value="Genomic_DNA"/>
</dbReference>
<dbReference type="AlphaFoldDB" id="A0A366HNZ4"/>
<organism evidence="2 3">
    <name type="scientific">Roseimicrobium gellanilyticum</name>
    <dbReference type="NCBI Taxonomy" id="748857"/>
    <lineage>
        <taxon>Bacteria</taxon>
        <taxon>Pseudomonadati</taxon>
        <taxon>Verrucomicrobiota</taxon>
        <taxon>Verrucomicrobiia</taxon>
        <taxon>Verrucomicrobiales</taxon>
        <taxon>Verrucomicrobiaceae</taxon>
        <taxon>Roseimicrobium</taxon>
    </lineage>
</organism>
<dbReference type="Proteomes" id="UP000253426">
    <property type="component" value="Unassembled WGS sequence"/>
</dbReference>
<feature type="domain" description="N-acetyltransferase" evidence="1">
    <location>
        <begin position="8"/>
        <end position="153"/>
    </location>
</feature>
<dbReference type="PROSITE" id="PS51186">
    <property type="entry name" value="GNAT"/>
    <property type="match status" value="1"/>
</dbReference>
<dbReference type="Gene3D" id="3.40.630.30">
    <property type="match status" value="1"/>
</dbReference>
<dbReference type="OrthoDB" id="9787920at2"/>
<proteinExistence type="predicted"/>
<name>A0A366HNZ4_9BACT</name>
<dbReference type="RefSeq" id="WP_113958901.1">
    <property type="nucleotide sequence ID" value="NZ_QNRR01000004.1"/>
</dbReference>
<dbReference type="InterPro" id="IPR016181">
    <property type="entry name" value="Acyl_CoA_acyltransferase"/>
</dbReference>
<evidence type="ECO:0000313" key="2">
    <source>
        <dbReference type="EMBL" id="RBP44506.1"/>
    </source>
</evidence>
<keyword evidence="2" id="KW-0808">Transferase</keyword>
<dbReference type="CDD" id="cd04301">
    <property type="entry name" value="NAT_SF"/>
    <property type="match status" value="1"/>
</dbReference>